<gene>
    <name evidence="2" type="ORF">NR989_00975</name>
</gene>
<dbReference type="Proteomes" id="UP001222275">
    <property type="component" value="Chromosome"/>
</dbReference>
<protein>
    <recommendedName>
        <fullName evidence="4">DUF302 domain-containing protein</fullName>
    </recommendedName>
</protein>
<feature type="signal peptide" evidence="1">
    <location>
        <begin position="1"/>
        <end position="18"/>
    </location>
</feature>
<evidence type="ECO:0000313" key="2">
    <source>
        <dbReference type="EMBL" id="WEJ62847.1"/>
    </source>
</evidence>
<reference evidence="2 3" key="1">
    <citation type="submission" date="2022-06" db="EMBL/GenBank/DDBJ databases">
        <title>Thiomicrohabdus sp. nov, an obligately chemolithoautotrophic, sulfur-oxidizing bacterium isolated from beach of Guanyin Mountain. Amoy.</title>
        <authorList>
            <person name="Zhu H."/>
        </authorList>
    </citation>
    <scope>NUCLEOTIDE SEQUENCE [LARGE SCALE GENOMIC DNA]</scope>
    <source>
        <strain evidence="2 3">XGS-01</strain>
    </source>
</reference>
<evidence type="ECO:0008006" key="4">
    <source>
        <dbReference type="Google" id="ProtNLM"/>
    </source>
</evidence>
<dbReference type="EMBL" id="CP102381">
    <property type="protein sequence ID" value="WEJ62847.1"/>
    <property type="molecule type" value="Genomic_DNA"/>
</dbReference>
<feature type="chain" id="PRO_5046448120" description="DUF302 domain-containing protein" evidence="1">
    <location>
        <begin position="19"/>
        <end position="159"/>
    </location>
</feature>
<name>A0ABY8CBI8_9GAMM</name>
<accession>A0ABY8CBI8</accession>
<sequence length="159" mass="17705">MKALLISIMMVFAVSVQAQTMAKQSFEDQWEKPVELNEQTKWLVITQSKDAGKIVKESFETLGLNDLAQINMLYLADISGMPGFITSMFAIPKMRDYGFQIGLINEDGQLAALELTSLDSEKVSVVSLNNLEVMDTQLFEDDVAFKAFLQSNVLGKLAK</sequence>
<proteinExistence type="predicted"/>
<dbReference type="RefSeq" id="WP_275595104.1">
    <property type="nucleotide sequence ID" value="NZ_CP102381.1"/>
</dbReference>
<evidence type="ECO:0000313" key="3">
    <source>
        <dbReference type="Proteomes" id="UP001222275"/>
    </source>
</evidence>
<keyword evidence="3" id="KW-1185">Reference proteome</keyword>
<organism evidence="2 3">
    <name type="scientific">Thiomicrorhabdus lithotrophica</name>
    <dbReference type="NCBI Taxonomy" id="2949997"/>
    <lineage>
        <taxon>Bacteria</taxon>
        <taxon>Pseudomonadati</taxon>
        <taxon>Pseudomonadota</taxon>
        <taxon>Gammaproteobacteria</taxon>
        <taxon>Thiotrichales</taxon>
        <taxon>Piscirickettsiaceae</taxon>
        <taxon>Thiomicrorhabdus</taxon>
    </lineage>
</organism>
<evidence type="ECO:0000256" key="1">
    <source>
        <dbReference type="SAM" id="SignalP"/>
    </source>
</evidence>
<keyword evidence="1" id="KW-0732">Signal</keyword>